<organism evidence="1">
    <name type="scientific">marine sediment metagenome</name>
    <dbReference type="NCBI Taxonomy" id="412755"/>
    <lineage>
        <taxon>unclassified sequences</taxon>
        <taxon>metagenomes</taxon>
        <taxon>ecological metagenomes</taxon>
    </lineage>
</organism>
<dbReference type="EMBL" id="LAZR01006829">
    <property type="protein sequence ID" value="KKM89355.1"/>
    <property type="molecule type" value="Genomic_DNA"/>
</dbReference>
<sequence length="92" mass="10359">MGVFDHGTATAKRDILFREAGFSWSHFTNLLAPPAVLEQGKICIITAYLPEMEKFAVSLENGAWVTLSMSEKEFKDLFYIELDEKEKDNGGI</sequence>
<proteinExistence type="predicted"/>
<accession>A0A0F9NKS2</accession>
<protein>
    <submittedName>
        <fullName evidence="1">Uncharacterized protein</fullName>
    </submittedName>
</protein>
<reference evidence="1" key="1">
    <citation type="journal article" date="2015" name="Nature">
        <title>Complex archaea that bridge the gap between prokaryotes and eukaryotes.</title>
        <authorList>
            <person name="Spang A."/>
            <person name="Saw J.H."/>
            <person name="Jorgensen S.L."/>
            <person name="Zaremba-Niedzwiedzka K."/>
            <person name="Martijn J."/>
            <person name="Lind A.E."/>
            <person name="van Eijk R."/>
            <person name="Schleper C."/>
            <person name="Guy L."/>
            <person name="Ettema T.J."/>
        </authorList>
    </citation>
    <scope>NUCLEOTIDE SEQUENCE</scope>
</reference>
<comment type="caution">
    <text evidence="1">The sequence shown here is derived from an EMBL/GenBank/DDBJ whole genome shotgun (WGS) entry which is preliminary data.</text>
</comment>
<dbReference type="AlphaFoldDB" id="A0A0F9NKS2"/>
<evidence type="ECO:0000313" key="1">
    <source>
        <dbReference type="EMBL" id="KKM89355.1"/>
    </source>
</evidence>
<gene>
    <name evidence="1" type="ORF">LCGC14_1249450</name>
</gene>
<name>A0A0F9NKS2_9ZZZZ</name>